<keyword evidence="1 2" id="KW-0238">DNA-binding</keyword>
<feature type="domain" description="HTH tetR-type" evidence="3">
    <location>
        <begin position="11"/>
        <end position="71"/>
    </location>
</feature>
<accession>A0A1H0DD81</accession>
<feature type="DNA-binding region" description="H-T-H motif" evidence="2">
    <location>
        <begin position="34"/>
        <end position="53"/>
    </location>
</feature>
<dbReference type="Proteomes" id="UP000183376">
    <property type="component" value="Chromosome I"/>
</dbReference>
<name>A0A1H0DD81_ALLAB</name>
<dbReference type="SUPFAM" id="SSF46689">
    <property type="entry name" value="Homeodomain-like"/>
    <property type="match status" value="1"/>
</dbReference>
<dbReference type="InterPro" id="IPR009057">
    <property type="entry name" value="Homeodomain-like_sf"/>
</dbReference>
<dbReference type="Gene3D" id="1.10.357.10">
    <property type="entry name" value="Tetracycline Repressor, domain 2"/>
    <property type="match status" value="1"/>
</dbReference>
<evidence type="ECO:0000256" key="1">
    <source>
        <dbReference type="ARBA" id="ARBA00023125"/>
    </source>
</evidence>
<dbReference type="STRING" id="211114.SAMN04489726_7733"/>
<dbReference type="PANTHER" id="PTHR30055:SF233">
    <property type="entry name" value="REGULATORY PROTEIN TETR"/>
    <property type="match status" value="1"/>
</dbReference>
<dbReference type="EMBL" id="LT629701">
    <property type="protein sequence ID" value="SDN68110.1"/>
    <property type="molecule type" value="Genomic_DNA"/>
</dbReference>
<dbReference type="AlphaFoldDB" id="A0A1H0DD81"/>
<reference evidence="4 5" key="1">
    <citation type="submission" date="2016-10" db="EMBL/GenBank/DDBJ databases">
        <authorList>
            <person name="de Groot N.N."/>
        </authorList>
    </citation>
    <scope>NUCLEOTIDE SEQUENCE [LARGE SCALE GENOMIC DNA]</scope>
    <source>
        <strain evidence="4 5">DSM 44149</strain>
    </source>
</reference>
<gene>
    <name evidence="4" type="ORF">SAMN04489726_7733</name>
</gene>
<dbReference type="PROSITE" id="PS50977">
    <property type="entry name" value="HTH_TETR_2"/>
    <property type="match status" value="1"/>
</dbReference>
<evidence type="ECO:0000259" key="3">
    <source>
        <dbReference type="PROSITE" id="PS50977"/>
    </source>
</evidence>
<dbReference type="InterPro" id="IPR001647">
    <property type="entry name" value="HTH_TetR"/>
</dbReference>
<dbReference type="GO" id="GO:0000976">
    <property type="term" value="F:transcription cis-regulatory region binding"/>
    <property type="evidence" value="ECO:0007669"/>
    <property type="project" value="TreeGrafter"/>
</dbReference>
<dbReference type="eggNOG" id="COG1309">
    <property type="taxonomic scope" value="Bacteria"/>
</dbReference>
<dbReference type="PANTHER" id="PTHR30055">
    <property type="entry name" value="HTH-TYPE TRANSCRIPTIONAL REGULATOR RUTR"/>
    <property type="match status" value="1"/>
</dbReference>
<dbReference type="InterPro" id="IPR050109">
    <property type="entry name" value="HTH-type_TetR-like_transc_reg"/>
</dbReference>
<dbReference type="GO" id="GO:0003700">
    <property type="term" value="F:DNA-binding transcription factor activity"/>
    <property type="evidence" value="ECO:0007669"/>
    <property type="project" value="TreeGrafter"/>
</dbReference>
<protein>
    <submittedName>
        <fullName evidence="4">Regulatory protein, tetR family</fullName>
    </submittedName>
</protein>
<keyword evidence="5" id="KW-1185">Reference proteome</keyword>
<dbReference type="Pfam" id="PF00440">
    <property type="entry name" value="TetR_N"/>
    <property type="match status" value="1"/>
</dbReference>
<evidence type="ECO:0000313" key="4">
    <source>
        <dbReference type="EMBL" id="SDN68110.1"/>
    </source>
</evidence>
<dbReference type="OrthoDB" id="3211155at2"/>
<evidence type="ECO:0000313" key="5">
    <source>
        <dbReference type="Proteomes" id="UP000183376"/>
    </source>
</evidence>
<organism evidence="4 5">
    <name type="scientific">Allokutzneria albata</name>
    <name type="common">Kibdelosporangium albatum</name>
    <dbReference type="NCBI Taxonomy" id="211114"/>
    <lineage>
        <taxon>Bacteria</taxon>
        <taxon>Bacillati</taxon>
        <taxon>Actinomycetota</taxon>
        <taxon>Actinomycetes</taxon>
        <taxon>Pseudonocardiales</taxon>
        <taxon>Pseudonocardiaceae</taxon>
        <taxon>Allokutzneria</taxon>
    </lineage>
</organism>
<evidence type="ECO:0000256" key="2">
    <source>
        <dbReference type="PROSITE-ProRule" id="PRU00335"/>
    </source>
</evidence>
<proteinExistence type="predicted"/>
<sequence length="185" mass="20384">MPLPRFTRLPGDRRAEILRVARAHFARESPQHASYNRIIAAAGISKTAAYHYFDGRDDLLRTVLEDVEAQLIASLGRWVPAGDVARFWAQLAERTARVKEHLAANPDDLALASAALERTDGAGLAAWLTDVMDNGRQLGVVRSDVDPDLLLVATTAVFRISDAWPPEQVRLLLAGLWSTPEKPAR</sequence>